<feature type="region of interest" description="Disordered" evidence="1">
    <location>
        <begin position="1"/>
        <end position="22"/>
    </location>
</feature>
<dbReference type="PANTHER" id="PTHR31775">
    <property type="entry name" value="OS02G0117200 PROTEIN"/>
    <property type="match status" value="1"/>
</dbReference>
<name>A0ABU6Z4B7_9FABA</name>
<evidence type="ECO:0000259" key="2">
    <source>
        <dbReference type="Pfam" id="PF03766"/>
    </source>
</evidence>
<organism evidence="3 4">
    <name type="scientific">Stylosanthes scabra</name>
    <dbReference type="NCBI Taxonomy" id="79078"/>
    <lineage>
        <taxon>Eukaryota</taxon>
        <taxon>Viridiplantae</taxon>
        <taxon>Streptophyta</taxon>
        <taxon>Embryophyta</taxon>
        <taxon>Tracheophyta</taxon>
        <taxon>Spermatophyta</taxon>
        <taxon>Magnoliopsida</taxon>
        <taxon>eudicotyledons</taxon>
        <taxon>Gunneridae</taxon>
        <taxon>Pentapetalae</taxon>
        <taxon>rosids</taxon>
        <taxon>fabids</taxon>
        <taxon>Fabales</taxon>
        <taxon>Fabaceae</taxon>
        <taxon>Papilionoideae</taxon>
        <taxon>50 kb inversion clade</taxon>
        <taxon>dalbergioids sensu lato</taxon>
        <taxon>Dalbergieae</taxon>
        <taxon>Pterocarpus clade</taxon>
        <taxon>Stylosanthes</taxon>
    </lineage>
</organism>
<dbReference type="Pfam" id="PF03766">
    <property type="entry name" value="Remorin_N"/>
    <property type="match status" value="1"/>
</dbReference>
<gene>
    <name evidence="3" type="ORF">PIB30_014553</name>
</gene>
<accession>A0ABU6Z4B7</accession>
<dbReference type="PANTHER" id="PTHR31775:SF31">
    <property type="entry name" value="REMORIN-LIKE"/>
    <property type="match status" value="1"/>
</dbReference>
<dbReference type="InterPro" id="IPR005518">
    <property type="entry name" value="Remorin_N"/>
</dbReference>
<comment type="caution">
    <text evidence="3">The sequence shown here is derived from an EMBL/GenBank/DDBJ whole genome shotgun (WGS) entry which is preliminary data.</text>
</comment>
<evidence type="ECO:0000256" key="1">
    <source>
        <dbReference type="SAM" id="MobiDB-lite"/>
    </source>
</evidence>
<feature type="compositionally biased region" description="Low complexity" evidence="1">
    <location>
        <begin position="8"/>
        <end position="22"/>
    </location>
</feature>
<feature type="domain" description="Remorin N-terminal" evidence="2">
    <location>
        <begin position="12"/>
        <end position="57"/>
    </location>
</feature>
<proteinExistence type="predicted"/>
<keyword evidence="4" id="KW-1185">Reference proteome</keyword>
<protein>
    <recommendedName>
        <fullName evidence="2">Remorin N-terminal domain-containing protein</fullName>
    </recommendedName>
</protein>
<evidence type="ECO:0000313" key="4">
    <source>
        <dbReference type="Proteomes" id="UP001341840"/>
    </source>
</evidence>
<sequence>MAERQVKVEVQSPPSPLVEVPSSDDSKALYVVSEPQTPPKKLASRGSLDRDVALAELTKEKKLSYVKAWEEGEKTKNDKKAEKRNAEVAAWEDKKKAAIFLELKI</sequence>
<dbReference type="Proteomes" id="UP001341840">
    <property type="component" value="Unassembled WGS sequence"/>
</dbReference>
<evidence type="ECO:0000313" key="3">
    <source>
        <dbReference type="EMBL" id="MED6217095.1"/>
    </source>
</evidence>
<reference evidence="3 4" key="1">
    <citation type="journal article" date="2023" name="Plants (Basel)">
        <title>Bridging the Gap: Combining Genomics and Transcriptomics Approaches to Understand Stylosanthes scabra, an Orphan Legume from the Brazilian Caatinga.</title>
        <authorList>
            <person name="Ferreira-Neto J.R.C."/>
            <person name="da Silva M.D."/>
            <person name="Binneck E."/>
            <person name="de Melo N.F."/>
            <person name="da Silva R.H."/>
            <person name="de Melo A.L.T.M."/>
            <person name="Pandolfi V."/>
            <person name="Bustamante F.O."/>
            <person name="Brasileiro-Vidal A.C."/>
            <person name="Benko-Iseppon A.M."/>
        </authorList>
    </citation>
    <scope>NUCLEOTIDE SEQUENCE [LARGE SCALE GENOMIC DNA]</scope>
    <source>
        <tissue evidence="3">Leaves</tissue>
    </source>
</reference>
<dbReference type="EMBL" id="JASCZI010271899">
    <property type="protein sequence ID" value="MED6217095.1"/>
    <property type="molecule type" value="Genomic_DNA"/>
</dbReference>